<organism evidence="5 6">
    <name type="scientific">Erythrobacter litoralis (strain HTCC2594)</name>
    <dbReference type="NCBI Taxonomy" id="314225"/>
    <lineage>
        <taxon>Bacteria</taxon>
        <taxon>Pseudomonadati</taxon>
        <taxon>Pseudomonadota</taxon>
        <taxon>Alphaproteobacteria</taxon>
        <taxon>Sphingomonadales</taxon>
        <taxon>Erythrobacteraceae</taxon>
        <taxon>Erythrobacter/Porphyrobacter group</taxon>
        <taxon>Erythrobacter</taxon>
    </lineage>
</organism>
<dbReference type="SUPFAM" id="SSF141868">
    <property type="entry name" value="EAL domain-like"/>
    <property type="match status" value="1"/>
</dbReference>
<dbReference type="SUPFAM" id="SSF55073">
    <property type="entry name" value="Nucleotide cyclase"/>
    <property type="match status" value="1"/>
</dbReference>
<dbReference type="OrthoDB" id="9814202at2"/>
<dbReference type="CDD" id="cd01948">
    <property type="entry name" value="EAL"/>
    <property type="match status" value="1"/>
</dbReference>
<dbReference type="InterPro" id="IPR052155">
    <property type="entry name" value="Biofilm_reg_signaling"/>
</dbReference>
<dbReference type="FunFam" id="3.30.70.270:FF:000001">
    <property type="entry name" value="Diguanylate cyclase domain protein"/>
    <property type="match status" value="1"/>
</dbReference>
<dbReference type="InterPro" id="IPR043128">
    <property type="entry name" value="Rev_trsase/Diguanyl_cyclase"/>
</dbReference>
<protein>
    <recommendedName>
        <fullName evidence="7">Diguanylate cyclase</fullName>
    </recommendedName>
</protein>
<sequence>MGTHTSKVADGLANARRDVVALGIAAAAIIMFIGTGSAVLPQIVEQWSSGGADGPSSVLSSALILNIALIIFGWRRYRELTVEIDTRRAAEAKARELAEIDPLTGCNNRRSATIETDRAIDKAHKEGRAIAFIMVDLDNFKQVNDLNGHQAGDDVLVRAADRMSSLLPRDGLLARLGGDEFAIVHPYDKTSPDLVEQFVSRLIDSLAKPMAVQSQKVDVTVSVGIASGMSGRHGEQNETDAQVLMHQADIAMYHAKRQGKNRYYWFEETMENELRFRNQLERGIRIGVEKGEFVPHYEQQVDIATGRLMGFEMLARWNSPKLGMISPEIFIPIAEDIGVIAELSEGLMRQAFRDAKEWDPSLTISVNISPVQLRDPWFSQKILKLLQECNFPAQRLDIEITESCLHDNVGVVRSMITSLKNQGVKISLDDFGTGYSSLSQLRSLPFDRIKIDRSFVSELKDEDANSKIVSAIISLGAGLEMPITAEGIEDATILETLQQMGEMKGQGYLYGRPESASDVRKRLEKEGLLVGIEDKPGTDPASDEDEPLQKSA</sequence>
<dbReference type="EMBL" id="CP000157">
    <property type="protein sequence ID" value="ABC62876.1"/>
    <property type="molecule type" value="Genomic_DNA"/>
</dbReference>
<dbReference type="CDD" id="cd01949">
    <property type="entry name" value="GGDEF"/>
    <property type="match status" value="1"/>
</dbReference>
<dbReference type="InterPro" id="IPR001633">
    <property type="entry name" value="EAL_dom"/>
</dbReference>
<dbReference type="PROSITE" id="PS50887">
    <property type="entry name" value="GGDEF"/>
    <property type="match status" value="1"/>
</dbReference>
<evidence type="ECO:0000256" key="1">
    <source>
        <dbReference type="SAM" id="MobiDB-lite"/>
    </source>
</evidence>
<dbReference type="PANTHER" id="PTHR44757">
    <property type="entry name" value="DIGUANYLATE CYCLASE DGCP"/>
    <property type="match status" value="1"/>
</dbReference>
<reference evidence="6" key="1">
    <citation type="journal article" date="2009" name="J. Bacteriol.">
        <title>Complete genome sequence of Erythrobacter litoralis HTCC2594.</title>
        <authorList>
            <person name="Oh H.M."/>
            <person name="Giovannoni S.J."/>
            <person name="Ferriera S."/>
            <person name="Johnson J."/>
            <person name="Cho J.C."/>
        </authorList>
    </citation>
    <scope>NUCLEOTIDE SEQUENCE [LARGE SCALE GENOMIC DNA]</scope>
    <source>
        <strain evidence="6">HTCC2594</strain>
    </source>
</reference>
<dbReference type="AlphaFoldDB" id="Q2NBR5"/>
<evidence type="ECO:0000259" key="3">
    <source>
        <dbReference type="PROSITE" id="PS50883"/>
    </source>
</evidence>
<dbReference type="InterPro" id="IPR035919">
    <property type="entry name" value="EAL_sf"/>
</dbReference>
<dbReference type="RefSeq" id="WP_011413752.1">
    <property type="nucleotide sequence ID" value="NC_007722.1"/>
</dbReference>
<keyword evidence="2" id="KW-0472">Membrane</keyword>
<gene>
    <name evidence="5" type="ordered locus">ELI_03920</name>
</gene>
<feature type="compositionally biased region" description="Basic and acidic residues" evidence="1">
    <location>
        <begin position="528"/>
        <end position="537"/>
    </location>
</feature>
<dbReference type="SMART" id="SM00052">
    <property type="entry name" value="EAL"/>
    <property type="match status" value="1"/>
</dbReference>
<dbReference type="Pfam" id="PF00563">
    <property type="entry name" value="EAL"/>
    <property type="match status" value="1"/>
</dbReference>
<dbReference type="Gene3D" id="3.20.20.450">
    <property type="entry name" value="EAL domain"/>
    <property type="match status" value="1"/>
</dbReference>
<dbReference type="InterPro" id="IPR029787">
    <property type="entry name" value="Nucleotide_cyclase"/>
</dbReference>
<dbReference type="Pfam" id="PF00990">
    <property type="entry name" value="GGDEF"/>
    <property type="match status" value="1"/>
</dbReference>
<dbReference type="NCBIfam" id="TIGR00254">
    <property type="entry name" value="GGDEF"/>
    <property type="match status" value="1"/>
</dbReference>
<keyword evidence="2" id="KW-0812">Transmembrane</keyword>
<evidence type="ECO:0000313" key="5">
    <source>
        <dbReference type="EMBL" id="ABC62876.1"/>
    </source>
</evidence>
<evidence type="ECO:0000256" key="2">
    <source>
        <dbReference type="SAM" id="Phobius"/>
    </source>
</evidence>
<keyword evidence="2" id="KW-1133">Transmembrane helix</keyword>
<dbReference type="PANTHER" id="PTHR44757:SF2">
    <property type="entry name" value="BIOFILM ARCHITECTURE MAINTENANCE PROTEIN MBAA"/>
    <property type="match status" value="1"/>
</dbReference>
<dbReference type="Proteomes" id="UP000008808">
    <property type="component" value="Chromosome"/>
</dbReference>
<name>Q2NBR5_ERYLH</name>
<dbReference type="HOGENOM" id="CLU_000445_70_50_5"/>
<evidence type="ECO:0008006" key="7">
    <source>
        <dbReference type="Google" id="ProtNLM"/>
    </source>
</evidence>
<keyword evidence="6" id="KW-1185">Reference proteome</keyword>
<accession>Q2NBR5</accession>
<dbReference type="GO" id="GO:0003824">
    <property type="term" value="F:catalytic activity"/>
    <property type="evidence" value="ECO:0007669"/>
    <property type="project" value="UniProtKB-ARBA"/>
</dbReference>
<dbReference type="Gene3D" id="3.30.70.270">
    <property type="match status" value="1"/>
</dbReference>
<feature type="region of interest" description="Disordered" evidence="1">
    <location>
        <begin position="528"/>
        <end position="552"/>
    </location>
</feature>
<dbReference type="PROSITE" id="PS50883">
    <property type="entry name" value="EAL"/>
    <property type="match status" value="1"/>
</dbReference>
<dbReference type="SMART" id="SM00267">
    <property type="entry name" value="GGDEF"/>
    <property type="match status" value="1"/>
</dbReference>
<dbReference type="eggNOG" id="COG5001">
    <property type="taxonomic scope" value="Bacteria"/>
</dbReference>
<feature type="transmembrane region" description="Helical" evidence="2">
    <location>
        <begin position="56"/>
        <end position="74"/>
    </location>
</feature>
<dbReference type="STRING" id="314225.ELI_03920"/>
<evidence type="ECO:0000259" key="4">
    <source>
        <dbReference type="PROSITE" id="PS50887"/>
    </source>
</evidence>
<proteinExistence type="predicted"/>
<feature type="transmembrane region" description="Helical" evidence="2">
    <location>
        <begin position="20"/>
        <end position="44"/>
    </location>
</feature>
<feature type="domain" description="GGDEF" evidence="4">
    <location>
        <begin position="128"/>
        <end position="268"/>
    </location>
</feature>
<feature type="domain" description="EAL" evidence="3">
    <location>
        <begin position="277"/>
        <end position="527"/>
    </location>
</feature>
<evidence type="ECO:0000313" key="6">
    <source>
        <dbReference type="Proteomes" id="UP000008808"/>
    </source>
</evidence>
<dbReference type="KEGG" id="eli:ELI_03920"/>
<dbReference type="InterPro" id="IPR000160">
    <property type="entry name" value="GGDEF_dom"/>
</dbReference>